<evidence type="ECO:0000313" key="4">
    <source>
        <dbReference type="Proteomes" id="UP000239485"/>
    </source>
</evidence>
<sequence>MADITRYPFLRHLRGTPTAHVEHTRRGRRVHSGVAQSFWFRPLTAVLSEVPVDDRELPLLFHARTADFQDVTVQATVTFRIVQPDLAASRLDFSLDPATGRWRGAPLEQLATLLTETAQQHVLDALARRPLRDVLVTGVALAREQIGTGLGADTRLAQTGVAVLDVRVVAVRPTPEVEKALRTPTREQLQEEADRATYARRALAVERERAIGENELQNQIELARREEQLVAQRGANERRVAEEAAAASTVRTTAEAEREERLAAARATARRLTGEADAAAEAARIAAHADAAPELLLALAVRELAGNLPAIGSLVLTPDVLTGALARLGAAPERA</sequence>
<protein>
    <submittedName>
        <fullName evidence="3">SPFH domain/Band 7 family protein</fullName>
    </submittedName>
</protein>
<dbReference type="Proteomes" id="UP000239485">
    <property type="component" value="Unassembled WGS sequence"/>
</dbReference>
<dbReference type="EMBL" id="PTJD01000005">
    <property type="protein sequence ID" value="PPK96107.1"/>
    <property type="molecule type" value="Genomic_DNA"/>
</dbReference>
<evidence type="ECO:0000313" key="3">
    <source>
        <dbReference type="EMBL" id="PPK96107.1"/>
    </source>
</evidence>
<dbReference type="RefSeq" id="WP_104432474.1">
    <property type="nucleotide sequence ID" value="NZ_PTJD01000005.1"/>
</dbReference>
<evidence type="ECO:0000259" key="2">
    <source>
        <dbReference type="Pfam" id="PF01145"/>
    </source>
</evidence>
<reference evidence="3 4" key="1">
    <citation type="submission" date="2018-02" db="EMBL/GenBank/DDBJ databases">
        <title>Genomic Encyclopedia of Archaeal and Bacterial Type Strains, Phase II (KMG-II): from individual species to whole genera.</title>
        <authorList>
            <person name="Goeker M."/>
        </authorList>
    </citation>
    <scope>NUCLEOTIDE SEQUENCE [LARGE SCALE GENOMIC DNA]</scope>
    <source>
        <strain evidence="3 4">DSM 22857</strain>
    </source>
</reference>
<keyword evidence="1" id="KW-0175">Coiled coil</keyword>
<gene>
    <name evidence="3" type="ORF">CLV92_105209</name>
</gene>
<feature type="coiled-coil region" evidence="1">
    <location>
        <begin position="186"/>
        <end position="233"/>
    </location>
</feature>
<dbReference type="AlphaFoldDB" id="A0A2S6IPC2"/>
<name>A0A2S6IPC2_9ACTN</name>
<accession>A0A2S6IPC2</accession>
<dbReference type="OrthoDB" id="3469168at2"/>
<comment type="caution">
    <text evidence="3">The sequence shown here is derived from an EMBL/GenBank/DDBJ whole genome shotgun (WGS) entry which is preliminary data.</text>
</comment>
<dbReference type="Pfam" id="PF01145">
    <property type="entry name" value="Band_7"/>
    <property type="match status" value="1"/>
</dbReference>
<organism evidence="3 4">
    <name type="scientific">Kineococcus xinjiangensis</name>
    <dbReference type="NCBI Taxonomy" id="512762"/>
    <lineage>
        <taxon>Bacteria</taxon>
        <taxon>Bacillati</taxon>
        <taxon>Actinomycetota</taxon>
        <taxon>Actinomycetes</taxon>
        <taxon>Kineosporiales</taxon>
        <taxon>Kineosporiaceae</taxon>
        <taxon>Kineococcus</taxon>
    </lineage>
</organism>
<dbReference type="SUPFAM" id="SSF117892">
    <property type="entry name" value="Band 7/SPFH domain"/>
    <property type="match status" value="1"/>
</dbReference>
<evidence type="ECO:0000256" key="1">
    <source>
        <dbReference type="SAM" id="Coils"/>
    </source>
</evidence>
<dbReference type="InterPro" id="IPR036013">
    <property type="entry name" value="Band_7/SPFH_dom_sf"/>
</dbReference>
<keyword evidence="4" id="KW-1185">Reference proteome</keyword>
<proteinExistence type="predicted"/>
<dbReference type="InterPro" id="IPR001107">
    <property type="entry name" value="Band_7"/>
</dbReference>
<dbReference type="Gene3D" id="3.30.479.30">
    <property type="entry name" value="Band 7 domain"/>
    <property type="match status" value="1"/>
</dbReference>
<feature type="domain" description="Band 7" evidence="2">
    <location>
        <begin position="39"/>
        <end position="195"/>
    </location>
</feature>